<dbReference type="EMBL" id="JXTC01000015">
    <property type="protein sequence ID" value="POO00095.1"/>
    <property type="molecule type" value="Genomic_DNA"/>
</dbReference>
<proteinExistence type="predicted"/>
<evidence type="ECO:0000313" key="2">
    <source>
        <dbReference type="EMBL" id="POO00095.1"/>
    </source>
</evidence>
<comment type="caution">
    <text evidence="2">The sequence shown here is derived from an EMBL/GenBank/DDBJ whole genome shotgun (WGS) entry which is preliminary data.</text>
</comment>
<feature type="region of interest" description="Disordered" evidence="1">
    <location>
        <begin position="70"/>
        <end position="90"/>
    </location>
</feature>
<protein>
    <submittedName>
        <fullName evidence="2">Uncharacterized protein</fullName>
    </submittedName>
</protein>
<sequence>VDSPSDVDDCYRVDLVNMSIEDNALKEAPLIGQEASIIHPVDVEEKKDMGDINVVEPPQYSSISNLPIEVMEPPLSSSSQHKPHKKDTKK</sequence>
<feature type="compositionally biased region" description="Basic residues" evidence="1">
    <location>
        <begin position="81"/>
        <end position="90"/>
    </location>
</feature>
<feature type="non-terminal residue" evidence="2">
    <location>
        <position position="1"/>
    </location>
</feature>
<accession>A0A2P5FQM0</accession>
<dbReference type="Proteomes" id="UP000237000">
    <property type="component" value="Unassembled WGS sequence"/>
</dbReference>
<name>A0A2P5FQM0_TREOI</name>
<keyword evidence="3" id="KW-1185">Reference proteome</keyword>
<evidence type="ECO:0000256" key="1">
    <source>
        <dbReference type="SAM" id="MobiDB-lite"/>
    </source>
</evidence>
<dbReference type="InParanoid" id="A0A2P5FQM0"/>
<reference evidence="3" key="1">
    <citation type="submission" date="2016-06" db="EMBL/GenBank/DDBJ databases">
        <title>Parallel loss of symbiosis genes in relatives of nitrogen-fixing non-legume Parasponia.</title>
        <authorList>
            <person name="Van Velzen R."/>
            <person name="Holmer R."/>
            <person name="Bu F."/>
            <person name="Rutten L."/>
            <person name="Van Zeijl A."/>
            <person name="Liu W."/>
            <person name="Santuari L."/>
            <person name="Cao Q."/>
            <person name="Sharma T."/>
            <person name="Shen D."/>
            <person name="Roswanjaya Y."/>
            <person name="Wardhani T."/>
            <person name="Kalhor M.S."/>
            <person name="Jansen J."/>
            <person name="Van den Hoogen J."/>
            <person name="Gungor B."/>
            <person name="Hartog M."/>
            <person name="Hontelez J."/>
            <person name="Verver J."/>
            <person name="Yang W.-C."/>
            <person name="Schijlen E."/>
            <person name="Repin R."/>
            <person name="Schilthuizen M."/>
            <person name="Schranz E."/>
            <person name="Heidstra R."/>
            <person name="Miyata K."/>
            <person name="Fedorova E."/>
            <person name="Kohlen W."/>
            <person name="Bisseling T."/>
            <person name="Smit S."/>
            <person name="Geurts R."/>
        </authorList>
    </citation>
    <scope>NUCLEOTIDE SEQUENCE [LARGE SCALE GENOMIC DNA]</scope>
    <source>
        <strain evidence="3">cv. RG33-2</strain>
    </source>
</reference>
<evidence type="ECO:0000313" key="3">
    <source>
        <dbReference type="Proteomes" id="UP000237000"/>
    </source>
</evidence>
<dbReference type="AlphaFoldDB" id="A0A2P5FQM0"/>
<gene>
    <name evidence="2" type="ORF">TorRG33x02_042220</name>
</gene>
<organism evidence="2 3">
    <name type="scientific">Trema orientale</name>
    <name type="common">Charcoal tree</name>
    <name type="synonym">Celtis orientalis</name>
    <dbReference type="NCBI Taxonomy" id="63057"/>
    <lineage>
        <taxon>Eukaryota</taxon>
        <taxon>Viridiplantae</taxon>
        <taxon>Streptophyta</taxon>
        <taxon>Embryophyta</taxon>
        <taxon>Tracheophyta</taxon>
        <taxon>Spermatophyta</taxon>
        <taxon>Magnoliopsida</taxon>
        <taxon>eudicotyledons</taxon>
        <taxon>Gunneridae</taxon>
        <taxon>Pentapetalae</taxon>
        <taxon>rosids</taxon>
        <taxon>fabids</taxon>
        <taxon>Rosales</taxon>
        <taxon>Cannabaceae</taxon>
        <taxon>Trema</taxon>
    </lineage>
</organism>